<reference evidence="1 2" key="1">
    <citation type="submission" date="2017-02" db="EMBL/GenBank/DDBJ databases">
        <title>Streptomyces pactum ACT12 Genome sequencing and assembly.</title>
        <authorList>
            <person name="Xue Q."/>
            <person name="Yan X."/>
            <person name="Jia L."/>
            <person name="Yan H."/>
        </authorList>
    </citation>
    <scope>NUCLEOTIDE SEQUENCE [LARGE SCALE GENOMIC DNA]</scope>
    <source>
        <strain evidence="1 2">ACT12</strain>
    </source>
</reference>
<dbReference type="AlphaFoldDB" id="A0A1S6JGK6"/>
<evidence type="ECO:0000313" key="2">
    <source>
        <dbReference type="Proteomes" id="UP000189443"/>
    </source>
</evidence>
<dbReference type="RefSeq" id="WP_055420671.1">
    <property type="nucleotide sequence ID" value="NZ_CP019724.1"/>
</dbReference>
<accession>A0A1S6JGK6</accession>
<proteinExistence type="predicted"/>
<dbReference type="OrthoDB" id="4255520at2"/>
<dbReference type="Proteomes" id="UP000189443">
    <property type="component" value="Chromosome"/>
</dbReference>
<dbReference type="KEGG" id="spac:B1H29_31780"/>
<name>A0A1S6JGK6_9ACTN</name>
<sequence>MSPPPVIVYPPDEQGGRRVRVDGTILGLAYGIRDVTAFLQEAGLQEFDDMDVVRSGLIEWRGGGPEVWTH</sequence>
<organism evidence="1 2">
    <name type="scientific">Streptomyces pactum</name>
    <dbReference type="NCBI Taxonomy" id="68249"/>
    <lineage>
        <taxon>Bacteria</taxon>
        <taxon>Bacillati</taxon>
        <taxon>Actinomycetota</taxon>
        <taxon>Actinomycetes</taxon>
        <taxon>Kitasatosporales</taxon>
        <taxon>Streptomycetaceae</taxon>
        <taxon>Streptomyces</taxon>
    </lineage>
</organism>
<gene>
    <name evidence="1" type="ORF">B1H29_31780</name>
</gene>
<dbReference type="EMBL" id="CP019724">
    <property type="protein sequence ID" value="AQS70862.1"/>
    <property type="molecule type" value="Genomic_DNA"/>
</dbReference>
<evidence type="ECO:0000313" key="1">
    <source>
        <dbReference type="EMBL" id="AQS70862.1"/>
    </source>
</evidence>
<protein>
    <submittedName>
        <fullName evidence="1">Uncharacterized protein</fullName>
    </submittedName>
</protein>
<keyword evidence="2" id="KW-1185">Reference proteome</keyword>